<dbReference type="Proteomes" id="UP000236220">
    <property type="component" value="Unassembled WGS sequence"/>
</dbReference>
<protein>
    <recommendedName>
        <fullName evidence="3">ATP-grasp domain-containing protein</fullName>
    </recommendedName>
</protein>
<dbReference type="AlphaFoldDB" id="A0A2K1Q015"/>
<proteinExistence type="predicted"/>
<accession>A0A2K1Q015</accession>
<evidence type="ECO:0000313" key="1">
    <source>
        <dbReference type="EMBL" id="PNS08373.1"/>
    </source>
</evidence>
<reference evidence="1 2" key="1">
    <citation type="submission" date="2017-08" db="EMBL/GenBank/DDBJ databases">
        <title>Lysobacter sylvestris genome.</title>
        <authorList>
            <person name="Zhang D.-C."/>
            <person name="Albuquerque L."/>
            <person name="Franca L."/>
            <person name="Froufe H.J.C."/>
            <person name="Barroso C."/>
            <person name="Egas C."/>
            <person name="Da Costa M."/>
            <person name="Margesin R."/>
        </authorList>
    </citation>
    <scope>NUCLEOTIDE SEQUENCE [LARGE SCALE GENOMIC DNA]</scope>
    <source>
        <strain evidence="1 2">AM20-91</strain>
    </source>
</reference>
<evidence type="ECO:0000313" key="2">
    <source>
        <dbReference type="Proteomes" id="UP000236220"/>
    </source>
</evidence>
<gene>
    <name evidence="1" type="ORF">Lysil_0002</name>
</gene>
<organism evidence="1 2">
    <name type="scientific">Solilutibacter silvestris</name>
    <dbReference type="NCBI Taxonomy" id="1645665"/>
    <lineage>
        <taxon>Bacteria</taxon>
        <taxon>Pseudomonadati</taxon>
        <taxon>Pseudomonadota</taxon>
        <taxon>Gammaproteobacteria</taxon>
        <taxon>Lysobacterales</taxon>
        <taxon>Lysobacteraceae</taxon>
        <taxon>Solilutibacter</taxon>
    </lineage>
</organism>
<evidence type="ECO:0008006" key="3">
    <source>
        <dbReference type="Google" id="ProtNLM"/>
    </source>
</evidence>
<name>A0A2K1Q015_9GAMM</name>
<dbReference type="EMBL" id="NPZB01000001">
    <property type="protein sequence ID" value="PNS08373.1"/>
    <property type="molecule type" value="Genomic_DNA"/>
</dbReference>
<keyword evidence="2" id="KW-1185">Reference proteome</keyword>
<comment type="caution">
    <text evidence="1">The sequence shown here is derived from an EMBL/GenBank/DDBJ whole genome shotgun (WGS) entry which is preliminary data.</text>
</comment>
<sequence>MRGAIRRKSPSKRTYLDMERIAILIHELAPDPQTYLLGLLMAEWRSMGYDVQVLRGVDRYLSADLLIPHLDMTVVPREYFAFMQRFPRTINASVVDISKSKISTNLLSRDSPYCGPVIVKTDRNFGGMPELRLRSGQHAILGERVNNAVGKLSKLITGEVPWRCIRELKTSEYRVFSSLGNVPRSIFSNKNLVVERFLPERVGTNYAVRYYWFCGDREISYRLTSTQPIIKVSNTVKLEEVPVPPALRTIRKNLGFEFGKFDYVLKDDEVVLFDANRTPGGSFVKHLHCKELHSLGKELCHGIRSLFDGETIMNCARTDGSPVSEGMAS</sequence>